<dbReference type="InterPro" id="IPR014031">
    <property type="entry name" value="Ketoacyl_synth_C"/>
</dbReference>
<feature type="domain" description="Ketosynthase family 3 (KS3)" evidence="5">
    <location>
        <begin position="1"/>
        <end position="396"/>
    </location>
</feature>
<dbReference type="EC" id="2.3.1.41" evidence="2"/>
<dbReference type="PANTHER" id="PTHR11712:SF336">
    <property type="entry name" value="3-OXOACYL-[ACYL-CARRIER-PROTEIN] SYNTHASE, MITOCHONDRIAL"/>
    <property type="match status" value="1"/>
</dbReference>
<evidence type="ECO:0000256" key="4">
    <source>
        <dbReference type="RuleBase" id="RU003694"/>
    </source>
</evidence>
<evidence type="ECO:0000313" key="7">
    <source>
        <dbReference type="Proteomes" id="UP000835052"/>
    </source>
</evidence>
<keyword evidence="3 4" id="KW-0808">Transferase</keyword>
<evidence type="ECO:0000256" key="1">
    <source>
        <dbReference type="ARBA" id="ARBA00008467"/>
    </source>
</evidence>
<dbReference type="CDD" id="cd00834">
    <property type="entry name" value="KAS_I_II"/>
    <property type="match status" value="1"/>
</dbReference>
<dbReference type="SUPFAM" id="SSF53901">
    <property type="entry name" value="Thiolase-like"/>
    <property type="match status" value="2"/>
</dbReference>
<dbReference type="GO" id="GO:0005739">
    <property type="term" value="C:mitochondrion"/>
    <property type="evidence" value="ECO:0007669"/>
    <property type="project" value="TreeGrafter"/>
</dbReference>
<dbReference type="PROSITE" id="PS52004">
    <property type="entry name" value="KS3_2"/>
    <property type="match status" value="1"/>
</dbReference>
<dbReference type="EMBL" id="CAJGYM010000004">
    <property type="protein sequence ID" value="CAD6186120.1"/>
    <property type="molecule type" value="Genomic_DNA"/>
</dbReference>
<evidence type="ECO:0000256" key="2">
    <source>
        <dbReference type="ARBA" id="ARBA00013191"/>
    </source>
</evidence>
<dbReference type="AlphaFoldDB" id="A0A8S1GYB8"/>
<name>A0A8S1GYB8_9PELO</name>
<keyword evidence="7" id="KW-1185">Reference proteome</keyword>
<evidence type="ECO:0000256" key="3">
    <source>
        <dbReference type="ARBA" id="ARBA00022679"/>
    </source>
</evidence>
<dbReference type="InterPro" id="IPR016039">
    <property type="entry name" value="Thiolase-like"/>
</dbReference>
<dbReference type="SMART" id="SM00825">
    <property type="entry name" value="PKS_KS"/>
    <property type="match status" value="1"/>
</dbReference>
<reference evidence="6" key="1">
    <citation type="submission" date="2020-10" db="EMBL/GenBank/DDBJ databases">
        <authorList>
            <person name="Kikuchi T."/>
        </authorList>
    </citation>
    <scope>NUCLEOTIDE SEQUENCE</scope>
    <source>
        <strain evidence="6">NKZ352</strain>
    </source>
</reference>
<evidence type="ECO:0000313" key="6">
    <source>
        <dbReference type="EMBL" id="CAD6186120.1"/>
    </source>
</evidence>
<accession>A0A8S1GYB8</accession>
<dbReference type="Proteomes" id="UP000835052">
    <property type="component" value="Unassembled WGS sequence"/>
</dbReference>
<proteinExistence type="inferred from homology"/>
<dbReference type="InterPro" id="IPR014030">
    <property type="entry name" value="Ketoacyl_synth_N"/>
</dbReference>
<dbReference type="OrthoDB" id="5334845at2759"/>
<dbReference type="Gene3D" id="3.40.47.10">
    <property type="match status" value="1"/>
</dbReference>
<organism evidence="6 7">
    <name type="scientific">Caenorhabditis auriculariae</name>
    <dbReference type="NCBI Taxonomy" id="2777116"/>
    <lineage>
        <taxon>Eukaryota</taxon>
        <taxon>Metazoa</taxon>
        <taxon>Ecdysozoa</taxon>
        <taxon>Nematoda</taxon>
        <taxon>Chromadorea</taxon>
        <taxon>Rhabditida</taxon>
        <taxon>Rhabditina</taxon>
        <taxon>Rhabditomorpha</taxon>
        <taxon>Rhabditoidea</taxon>
        <taxon>Rhabditidae</taxon>
        <taxon>Peloderinae</taxon>
        <taxon>Caenorhabditis</taxon>
    </lineage>
</organism>
<gene>
    <name evidence="6" type="ORF">CAUJ_LOCUS2039</name>
</gene>
<comment type="caution">
    <text evidence="6">The sequence shown here is derived from an EMBL/GenBank/DDBJ whole genome shotgun (WGS) entry which is preliminary data.</text>
</comment>
<dbReference type="Pfam" id="PF00109">
    <property type="entry name" value="ketoacyl-synt"/>
    <property type="match status" value="1"/>
</dbReference>
<dbReference type="GO" id="GO:0006633">
    <property type="term" value="P:fatty acid biosynthetic process"/>
    <property type="evidence" value="ECO:0007669"/>
    <property type="project" value="InterPro"/>
</dbReference>
<dbReference type="InterPro" id="IPR018201">
    <property type="entry name" value="Ketoacyl_synth_AS"/>
</dbReference>
<dbReference type="PROSITE" id="PS00606">
    <property type="entry name" value="KS3_1"/>
    <property type="match status" value="1"/>
</dbReference>
<dbReference type="PANTHER" id="PTHR11712">
    <property type="entry name" value="POLYKETIDE SYNTHASE-RELATED"/>
    <property type="match status" value="1"/>
</dbReference>
<comment type="similarity">
    <text evidence="1 4">Belongs to the thiolase-like superfamily. Beta-ketoacyl-ACP synthases family.</text>
</comment>
<dbReference type="InterPro" id="IPR020841">
    <property type="entry name" value="PKS_Beta-ketoAc_synthase_dom"/>
</dbReference>
<dbReference type="InterPro" id="IPR000794">
    <property type="entry name" value="Beta-ketoacyl_synthase"/>
</dbReference>
<dbReference type="Pfam" id="PF02801">
    <property type="entry name" value="Ketoacyl-synt_C"/>
    <property type="match status" value="1"/>
</dbReference>
<sequence>MYRVVVTGMGSVTPFGRGVAALRAGLLEDKSALRFDDGLKFVVGSVPESPELFGQWSTGEKREMSRGSMMTLVAADEVSQGLELCHEETLVNIGTCMADLEHIGETAEKVKNGQVRKVSPYFVPRILNNLPAGYVAMKYKMMGGVESTSTACATGLHCIGNAFRSVRHGWARRALAGATECAVNPISIAGFDRMRALAHGDSPKISRPFDKSRSGFVLSEGSGVVFLERLEDALERNAPILVEIVGYGLSSDAHHISTPEPSGIGAKLAMSRALRDGNLPESDVDYVNAHATSTPRGDTIEAKAIRDVFQRDIAVSSVKGHIGHLLGAAGSVETIATICALMDRKLPANLNLEESEDDGKLQLLRKSTPWTSKTPIIAIVNSFGFGATNSSLLLREFQS</sequence>
<evidence type="ECO:0000259" key="5">
    <source>
        <dbReference type="PROSITE" id="PS52004"/>
    </source>
</evidence>
<protein>
    <recommendedName>
        <fullName evidence="2">beta-ketoacyl-[acyl-carrier-protein] synthase I</fullName>
        <ecNumber evidence="2">2.3.1.41</ecNumber>
    </recommendedName>
</protein>
<dbReference type="GO" id="GO:0004315">
    <property type="term" value="F:3-oxoacyl-[acyl-carrier-protein] synthase activity"/>
    <property type="evidence" value="ECO:0007669"/>
    <property type="project" value="UniProtKB-EC"/>
</dbReference>